<dbReference type="InterPro" id="IPR001282">
    <property type="entry name" value="G6P_DH"/>
</dbReference>
<feature type="region of interest" description="Disordered" evidence="6">
    <location>
        <begin position="442"/>
        <end position="463"/>
    </location>
</feature>
<evidence type="ECO:0000256" key="5">
    <source>
        <dbReference type="ARBA" id="ARBA00023277"/>
    </source>
</evidence>
<feature type="compositionally biased region" description="Basic and acidic residues" evidence="6">
    <location>
        <begin position="450"/>
        <end position="463"/>
    </location>
</feature>
<dbReference type="Pfam" id="PF00479">
    <property type="entry name" value="G6PD_N"/>
    <property type="match status" value="1"/>
</dbReference>
<evidence type="ECO:0000313" key="9">
    <source>
        <dbReference type="EMBL" id="GAA5227647.1"/>
    </source>
</evidence>
<accession>A0ABP9TPJ2</accession>
<dbReference type="InterPro" id="IPR036291">
    <property type="entry name" value="NAD(P)-bd_dom_sf"/>
</dbReference>
<evidence type="ECO:0000256" key="4">
    <source>
        <dbReference type="ARBA" id="ARBA00023002"/>
    </source>
</evidence>
<keyword evidence="3" id="KW-0521">NADP</keyword>
<keyword evidence="10" id="KW-1185">Reference proteome</keyword>
<evidence type="ECO:0000259" key="7">
    <source>
        <dbReference type="Pfam" id="PF00479"/>
    </source>
</evidence>
<sequence>MILGASGDLTARLLLPGLASLISQGGAEGLKLVGAGYDDWDQEKWRNQVKESSDVSSGGGSTADSPAGKEALEKIAKESVYHQVDVTAEGGLAKVLASVEEPVAVYFALPPSITEKACDELKQGDLPEGTRFVMEKPFGSGQESARKLNKTLEALLPENRIYRVDHFRGTGTVLNILGVRFANHFLEPVWNTRHIEKVEIFFDEDITLEGRAGFYDPTGALKDMMQSHLLQIMAFIAMDEPATLDERDVRDRIAAVLRAAEVGKEYSKTTRRARYTAGKIGDREVPNYVDEPGVDGKNNTETLAEIEVHINNSRWAGVPFILRSGKSLAENKMEAIVTFKPLPHLPTGFTGTNKATRIRMGLGPAKLQLDIDVNGPGDIYSLDRTELKADLNETDLLPYGEVLKAVLTDNAMFFVRGDTAVECWRIIEPVLEAWANSEVPLQEYPAGSHGPEDWETSRTDTPL</sequence>
<gene>
    <name evidence="9" type="primary">zwf_2</name>
    <name evidence="9" type="ORF">GCM10025778_21800</name>
</gene>
<dbReference type="Gene3D" id="3.40.50.720">
    <property type="entry name" value="NAD(P)-binding Rossmann-like Domain"/>
    <property type="match status" value="1"/>
</dbReference>
<evidence type="ECO:0000256" key="2">
    <source>
        <dbReference type="ARBA" id="ARBA00022526"/>
    </source>
</evidence>
<proteinExistence type="predicted"/>
<dbReference type="PANTHER" id="PTHR23429:SF0">
    <property type="entry name" value="GLUCOSE-6-PHOSPHATE 1-DEHYDROGENASE"/>
    <property type="match status" value="1"/>
</dbReference>
<dbReference type="PRINTS" id="PR00079">
    <property type="entry name" value="G6PDHDRGNASE"/>
</dbReference>
<comment type="caution">
    <text evidence="9">The sequence shown here is derived from an EMBL/GenBank/DDBJ whole genome shotgun (WGS) entry which is preliminary data.</text>
</comment>
<name>A0ABP9TPJ2_9MICC</name>
<comment type="pathway">
    <text evidence="1">Carbohydrate degradation; pentose phosphate pathway; D-ribulose 5-phosphate from D-glucose 6-phosphate (oxidative stage): step 1/3.</text>
</comment>
<dbReference type="NCBIfam" id="NF009492">
    <property type="entry name" value="PRK12853.1-3"/>
    <property type="match status" value="1"/>
</dbReference>
<feature type="domain" description="Glucose-6-phosphate dehydrogenase NAD-binding" evidence="7">
    <location>
        <begin position="1"/>
        <end position="175"/>
    </location>
</feature>
<keyword evidence="2" id="KW-0313">Glucose metabolism</keyword>
<evidence type="ECO:0000256" key="1">
    <source>
        <dbReference type="ARBA" id="ARBA00004937"/>
    </source>
</evidence>
<dbReference type="SUPFAM" id="SSF51735">
    <property type="entry name" value="NAD(P)-binding Rossmann-fold domains"/>
    <property type="match status" value="1"/>
</dbReference>
<evidence type="ECO:0000256" key="6">
    <source>
        <dbReference type="SAM" id="MobiDB-lite"/>
    </source>
</evidence>
<protein>
    <submittedName>
        <fullName evidence="9">Glucose-6-phosphate dehydrogenase</fullName>
    </submittedName>
</protein>
<dbReference type="Pfam" id="PF02781">
    <property type="entry name" value="G6PD_C"/>
    <property type="match status" value="1"/>
</dbReference>
<dbReference type="PIRSF" id="PIRSF000110">
    <property type="entry name" value="G6PD"/>
    <property type="match status" value="1"/>
</dbReference>
<dbReference type="Proteomes" id="UP001501257">
    <property type="component" value="Unassembled WGS sequence"/>
</dbReference>
<evidence type="ECO:0000313" key="10">
    <source>
        <dbReference type="Proteomes" id="UP001501257"/>
    </source>
</evidence>
<reference evidence="10" key="1">
    <citation type="journal article" date="2019" name="Int. J. Syst. Evol. Microbiol.">
        <title>The Global Catalogue of Microorganisms (GCM) 10K type strain sequencing project: providing services to taxonomists for standard genome sequencing and annotation.</title>
        <authorList>
            <consortium name="The Broad Institute Genomics Platform"/>
            <consortium name="The Broad Institute Genome Sequencing Center for Infectious Disease"/>
            <person name="Wu L."/>
            <person name="Ma J."/>
        </authorList>
    </citation>
    <scope>NUCLEOTIDE SEQUENCE [LARGE SCALE GENOMIC DNA]</scope>
    <source>
        <strain evidence="10">JCM 18952</strain>
    </source>
</reference>
<feature type="region of interest" description="Disordered" evidence="6">
    <location>
        <begin position="48"/>
        <end position="68"/>
    </location>
</feature>
<evidence type="ECO:0000259" key="8">
    <source>
        <dbReference type="Pfam" id="PF02781"/>
    </source>
</evidence>
<dbReference type="Gene3D" id="3.30.360.10">
    <property type="entry name" value="Dihydrodipicolinate Reductase, domain 2"/>
    <property type="match status" value="1"/>
</dbReference>
<keyword evidence="5" id="KW-0119">Carbohydrate metabolism</keyword>
<dbReference type="InterPro" id="IPR022674">
    <property type="entry name" value="G6P_DH_NAD-bd"/>
</dbReference>
<dbReference type="EMBL" id="BAABLK010000032">
    <property type="protein sequence ID" value="GAA5227647.1"/>
    <property type="molecule type" value="Genomic_DNA"/>
</dbReference>
<keyword evidence="4" id="KW-0560">Oxidoreductase</keyword>
<dbReference type="PANTHER" id="PTHR23429">
    <property type="entry name" value="GLUCOSE-6-PHOSPHATE 1-DEHYDROGENASE G6PD"/>
    <property type="match status" value="1"/>
</dbReference>
<organism evidence="9 10">
    <name type="scientific">Paeniglutamicibacter antarcticus</name>
    <dbReference type="NCBI Taxonomy" id="494023"/>
    <lineage>
        <taxon>Bacteria</taxon>
        <taxon>Bacillati</taxon>
        <taxon>Actinomycetota</taxon>
        <taxon>Actinomycetes</taxon>
        <taxon>Micrococcales</taxon>
        <taxon>Micrococcaceae</taxon>
        <taxon>Paeniglutamicibacter</taxon>
    </lineage>
</organism>
<evidence type="ECO:0000256" key="3">
    <source>
        <dbReference type="ARBA" id="ARBA00022857"/>
    </source>
</evidence>
<feature type="domain" description="Glucose-6-phosphate dehydrogenase C-terminal" evidence="8">
    <location>
        <begin position="179"/>
        <end position="455"/>
    </location>
</feature>
<dbReference type="SUPFAM" id="SSF55347">
    <property type="entry name" value="Glyceraldehyde-3-phosphate dehydrogenase-like, C-terminal domain"/>
    <property type="match status" value="1"/>
</dbReference>
<dbReference type="InterPro" id="IPR022675">
    <property type="entry name" value="G6P_DH_C"/>
</dbReference>